<dbReference type="Proteomes" id="UP000002190">
    <property type="component" value="Plasmid pBC201"/>
</dbReference>
<protein>
    <submittedName>
        <fullName evidence="1">Uncharacterized protein</fullName>
    </submittedName>
</protein>
<organism evidence="1 2">
    <name type="scientific">Paraburkholderia atlantica</name>
    <dbReference type="NCBI Taxonomy" id="2654982"/>
    <lineage>
        <taxon>Bacteria</taxon>
        <taxon>Pseudomonadati</taxon>
        <taxon>Pseudomonadota</taxon>
        <taxon>Betaproteobacteria</taxon>
        <taxon>Burkholderiales</taxon>
        <taxon>Burkholderiaceae</taxon>
        <taxon>Paraburkholderia</taxon>
    </lineage>
</organism>
<sequence length="58" mass="6507">MFVAVPRFIAKQVAKMVLNGHLRKWRQSATALPCSPGSDGLNRNQILTELSVRKNPFL</sequence>
<dbReference type="KEGG" id="bge:BC1002_6818"/>
<evidence type="ECO:0000313" key="2">
    <source>
        <dbReference type="Proteomes" id="UP000002190"/>
    </source>
</evidence>
<accession>D5WP21</accession>
<reference evidence="1 2" key="2">
    <citation type="journal article" date="2012" name="J. Bacteriol.">
        <title>Genome Sequences of Burkholderia sp. Strains CCGE1002 and H160, Isolated from Legume Nodules in Mexico and Brazil.</title>
        <authorList>
            <person name="Ormeno-Orrillo E."/>
            <person name="Rogel M.A."/>
            <person name="Chueire L.M."/>
            <person name="Tiedje J.M."/>
            <person name="Martinez-Romero E."/>
            <person name="Hungria M."/>
        </authorList>
    </citation>
    <scope>NUCLEOTIDE SEQUENCE [LARGE SCALE GENOMIC DNA]</scope>
    <source>
        <strain evidence="1 2">CCGE1002</strain>
        <plasmid evidence="2">pBC201</plasmid>
    </source>
</reference>
<dbReference type="EMBL" id="CP002016">
    <property type="protein sequence ID" value="ADG20644.1"/>
    <property type="molecule type" value="Genomic_DNA"/>
</dbReference>
<evidence type="ECO:0000313" key="1">
    <source>
        <dbReference type="EMBL" id="ADG20644.1"/>
    </source>
</evidence>
<name>D5WP21_PARAM</name>
<gene>
    <name evidence="1" type="ordered locus">BC1002_6818</name>
</gene>
<reference evidence="2" key="1">
    <citation type="submission" date="2010-04" db="EMBL/GenBank/DDBJ databases">
        <title>Complete sequence of plasmid 1 of Burkholderia sp. CCGE1002.</title>
        <authorList>
            <consortium name="US DOE Joint Genome Institute"/>
            <person name="Lucas S."/>
            <person name="Copeland A."/>
            <person name="Lapidus A."/>
            <person name="Cheng J.-F."/>
            <person name="Bruce D."/>
            <person name="Goodwin L."/>
            <person name="Pitluck S."/>
            <person name="Chertkov O."/>
            <person name="Detter J.C."/>
            <person name="Han C."/>
            <person name="Tapia R."/>
            <person name="Land M."/>
            <person name="Hauser L."/>
            <person name="Kyrpides N."/>
            <person name="Ovchinnikova G."/>
            <person name="Martinez-Romero E."/>
            <person name="Hernandez M.A.R."/>
            <person name="Tiedje J.M."/>
            <person name="Woyke T."/>
        </authorList>
    </citation>
    <scope>NUCLEOTIDE SEQUENCE [LARGE SCALE GENOMIC DNA]</scope>
    <source>
        <strain evidence="2">CCGE1002</strain>
        <plasmid evidence="2">pBC201</plasmid>
    </source>
</reference>
<geneLocation type="plasmid" evidence="1 2">
    <name>pBC201</name>
</geneLocation>
<dbReference type="AlphaFoldDB" id="D5WP21"/>
<dbReference type="HOGENOM" id="CLU_2970648_0_0_4"/>
<keyword evidence="1" id="KW-0614">Plasmid</keyword>
<proteinExistence type="predicted"/>